<accession>A0ABW5E2Y9</accession>
<keyword evidence="3" id="KW-1185">Reference proteome</keyword>
<reference evidence="3" key="1">
    <citation type="journal article" date="2019" name="Int. J. Syst. Evol. Microbiol.">
        <title>The Global Catalogue of Microorganisms (GCM) 10K type strain sequencing project: providing services to taxonomists for standard genome sequencing and annotation.</title>
        <authorList>
            <consortium name="The Broad Institute Genomics Platform"/>
            <consortium name="The Broad Institute Genome Sequencing Center for Infectious Disease"/>
            <person name="Wu L."/>
            <person name="Ma J."/>
        </authorList>
    </citation>
    <scope>NUCLEOTIDE SEQUENCE [LARGE SCALE GENOMIC DNA]</scope>
    <source>
        <strain evidence="3">JCM 16545</strain>
    </source>
</reference>
<dbReference type="RefSeq" id="WP_377094314.1">
    <property type="nucleotide sequence ID" value="NZ_JBHSJM010000001.1"/>
</dbReference>
<evidence type="ECO:0000313" key="3">
    <source>
        <dbReference type="Proteomes" id="UP001597297"/>
    </source>
</evidence>
<evidence type="ECO:0000313" key="2">
    <source>
        <dbReference type="EMBL" id="MFD2276343.1"/>
    </source>
</evidence>
<dbReference type="EMBL" id="JBHUJC010000020">
    <property type="protein sequence ID" value="MFD2276343.1"/>
    <property type="molecule type" value="Genomic_DNA"/>
</dbReference>
<gene>
    <name evidence="2" type="ORF">ACFSQZ_07675</name>
</gene>
<proteinExistence type="predicted"/>
<sequence>MAFSIPSVTDNVYKFYAIFGLTLIVSSVIGSIQLNRMNNARIHQFAKDVEAVHQRDPEFANAKDSPVVASALKQIEVIGEDRKGFKRLLLGLVAVGAGISFYGFRQWQNGVQKMDDAIKELELKKLKLEVEKLKGQ</sequence>
<organism evidence="2 3">
    <name type="scientific">Rubritalea spongiae</name>
    <dbReference type="NCBI Taxonomy" id="430797"/>
    <lineage>
        <taxon>Bacteria</taxon>
        <taxon>Pseudomonadati</taxon>
        <taxon>Verrucomicrobiota</taxon>
        <taxon>Verrucomicrobiia</taxon>
        <taxon>Verrucomicrobiales</taxon>
        <taxon>Rubritaleaceae</taxon>
        <taxon>Rubritalea</taxon>
    </lineage>
</organism>
<evidence type="ECO:0008006" key="4">
    <source>
        <dbReference type="Google" id="ProtNLM"/>
    </source>
</evidence>
<comment type="caution">
    <text evidence="2">The sequence shown here is derived from an EMBL/GenBank/DDBJ whole genome shotgun (WGS) entry which is preliminary data.</text>
</comment>
<feature type="transmembrane region" description="Helical" evidence="1">
    <location>
        <begin position="15"/>
        <end position="34"/>
    </location>
</feature>
<protein>
    <recommendedName>
        <fullName evidence="4">Transmembrane protein</fullName>
    </recommendedName>
</protein>
<name>A0ABW5E2Y9_9BACT</name>
<feature type="transmembrane region" description="Helical" evidence="1">
    <location>
        <begin position="88"/>
        <end position="104"/>
    </location>
</feature>
<keyword evidence="1" id="KW-0812">Transmembrane</keyword>
<keyword evidence="1" id="KW-1133">Transmembrane helix</keyword>
<dbReference type="Proteomes" id="UP001597297">
    <property type="component" value="Unassembled WGS sequence"/>
</dbReference>
<keyword evidence="1" id="KW-0472">Membrane</keyword>
<evidence type="ECO:0000256" key="1">
    <source>
        <dbReference type="SAM" id="Phobius"/>
    </source>
</evidence>